<keyword evidence="1" id="KW-0479">Metal-binding</keyword>
<dbReference type="EMBL" id="MN739042">
    <property type="protein sequence ID" value="QHS85236.1"/>
    <property type="molecule type" value="Genomic_DNA"/>
</dbReference>
<dbReference type="InterPro" id="IPR011990">
    <property type="entry name" value="TPR-like_helical_dom_sf"/>
</dbReference>
<dbReference type="InterPro" id="IPR017907">
    <property type="entry name" value="Znf_RING_CS"/>
</dbReference>
<dbReference type="InterPro" id="IPR001841">
    <property type="entry name" value="Znf_RING"/>
</dbReference>
<sequence>MEGQQDYDSIGLFALSSLMNNEAKDQIEEYEFHEAERNFLQAIALNNDAAMMNLAVFYEENDGEHDDIVKYYMMAITASQCPISMYNLADYYKKIGDIDNMKKFFAMAIDEAKDIASMLHLSCYYYDNGDYDNMKMYFIMALQNAAPGFHFERRSKVLGLNFNPFLMLDALNSVTEVELPNLQMHKQELMSTNKFIMIYQNKVSLFEKLNHVLDCGICYEEKLNIDLRCGHCVCTDCYQKLYAKVCPFCRL</sequence>
<proteinExistence type="predicted"/>
<protein>
    <recommendedName>
        <fullName evidence="4">RING-type domain-containing protein</fullName>
    </recommendedName>
</protein>
<accession>A0A6C0AZK4</accession>
<dbReference type="InterPro" id="IPR013083">
    <property type="entry name" value="Znf_RING/FYVE/PHD"/>
</dbReference>
<keyword evidence="2" id="KW-0863">Zinc-finger</keyword>
<organism evidence="5">
    <name type="scientific">viral metagenome</name>
    <dbReference type="NCBI Taxonomy" id="1070528"/>
    <lineage>
        <taxon>unclassified sequences</taxon>
        <taxon>metagenomes</taxon>
        <taxon>organismal metagenomes</taxon>
    </lineage>
</organism>
<name>A0A6C0AZK4_9ZZZZ</name>
<dbReference type="AlphaFoldDB" id="A0A6C0AZK4"/>
<dbReference type="Gene3D" id="1.25.40.10">
    <property type="entry name" value="Tetratricopeptide repeat domain"/>
    <property type="match status" value="1"/>
</dbReference>
<reference evidence="5" key="1">
    <citation type="journal article" date="2020" name="Nature">
        <title>Giant virus diversity and host interactions through global metagenomics.</title>
        <authorList>
            <person name="Schulz F."/>
            <person name="Roux S."/>
            <person name="Paez-Espino D."/>
            <person name="Jungbluth S."/>
            <person name="Walsh D.A."/>
            <person name="Denef V.J."/>
            <person name="McMahon K.D."/>
            <person name="Konstantinidis K.T."/>
            <person name="Eloe-Fadrosh E.A."/>
            <person name="Kyrpides N.C."/>
            <person name="Woyke T."/>
        </authorList>
    </citation>
    <scope>NUCLEOTIDE SEQUENCE</scope>
    <source>
        <strain evidence="5">GVMAG-M-3300009182-78</strain>
    </source>
</reference>
<keyword evidence="3" id="KW-0862">Zinc</keyword>
<evidence type="ECO:0000256" key="1">
    <source>
        <dbReference type="ARBA" id="ARBA00022723"/>
    </source>
</evidence>
<dbReference type="PROSITE" id="PS50089">
    <property type="entry name" value="ZF_RING_2"/>
    <property type="match status" value="1"/>
</dbReference>
<evidence type="ECO:0000313" key="5">
    <source>
        <dbReference type="EMBL" id="QHS85236.1"/>
    </source>
</evidence>
<dbReference type="SUPFAM" id="SSF57850">
    <property type="entry name" value="RING/U-box"/>
    <property type="match status" value="1"/>
</dbReference>
<dbReference type="GO" id="GO:0005737">
    <property type="term" value="C:cytoplasm"/>
    <property type="evidence" value="ECO:0007669"/>
    <property type="project" value="UniProtKB-ARBA"/>
</dbReference>
<evidence type="ECO:0000256" key="2">
    <source>
        <dbReference type="ARBA" id="ARBA00022771"/>
    </source>
</evidence>
<evidence type="ECO:0000259" key="4">
    <source>
        <dbReference type="PROSITE" id="PS50089"/>
    </source>
</evidence>
<evidence type="ECO:0000256" key="3">
    <source>
        <dbReference type="ARBA" id="ARBA00022833"/>
    </source>
</evidence>
<feature type="domain" description="RING-type" evidence="4">
    <location>
        <begin position="215"/>
        <end position="250"/>
    </location>
</feature>
<dbReference type="SUPFAM" id="SSF81901">
    <property type="entry name" value="HCP-like"/>
    <property type="match status" value="1"/>
</dbReference>
<dbReference type="Gene3D" id="3.30.40.10">
    <property type="entry name" value="Zinc/RING finger domain, C3HC4 (zinc finger)"/>
    <property type="match status" value="1"/>
</dbReference>
<dbReference type="PROSITE" id="PS00518">
    <property type="entry name" value="ZF_RING_1"/>
    <property type="match status" value="1"/>
</dbReference>
<dbReference type="GO" id="GO:0008270">
    <property type="term" value="F:zinc ion binding"/>
    <property type="evidence" value="ECO:0007669"/>
    <property type="project" value="UniProtKB-KW"/>
</dbReference>